<dbReference type="SUPFAM" id="SSF52317">
    <property type="entry name" value="Class I glutamine amidotransferase-like"/>
    <property type="match status" value="1"/>
</dbReference>
<protein>
    <recommendedName>
        <fullName evidence="2">Glutamine amidotransferase domain-containing protein</fullName>
    </recommendedName>
</protein>
<dbReference type="Proteomes" id="UP001642484">
    <property type="component" value="Unassembled WGS sequence"/>
</dbReference>
<sequence length="786" mass="84635">MYRPKEFGSKTFRCSSLSFVVLAFIMRGRRHAWKSRCLVCWALLALTHRIFLTMPRTHPFSTIPSCSSLVTGSSWARSLHSSPVSFGSLGSLHSPGSPGSLTSSGSWYSLVPSRSTSPAQAAQPPHRRPERPVETETDGASLAAAVLGGAELERIQAAFRAKALEAIHVGDLKPGIELELISALDLQTITWSHVPESLPQTEMDALHLALVSRFGQLLESSAGTSVPSEFDAQWAAAIQRFNLQDHASSVAALGALASRVTSLGGSMELVAALAMQGFWQLRTVCADTLLRCQRQEERRWIEAGRASAQLAKWRPGGFLNAAEIAAAVPRVSGGGAYLLAGALSTFGVEEQDLTLLMPGAADARKAFALSQVTSIEALQRLPTYTAVGFNLGVLLGYDLGVMTPLEGELAMEWAGDQVAGATFRARLAGASNAELTTAYLSAAQISASKKILWLCSPELLDPSTLGPPVAASPSGIALRGLFVVNSSVGREHYLESPLAWHGLGGGLTRLDPSLGPGASVDLTLETCSPEDFGGESIAQVPQRLEALSRYDFIAPRRPSDSVEVLGGGKRTSMTEHEGWKEILKRLKVPLLGICLGSQQLTRAHGMKLSKLDRKYVCTRPFMNLASNGELCFSHEFGTYVRQFKGRKHFKVIWSHKLMNSEGKEVDISMLYEYQDPSGKYMLGCQGHPEKPATEPSVRQELFGRFFRAVERVRTRGGSVRGSEELEQVEAVEGSNLLDGCDVENGLKLEEECGIGCDGSLNLEEDEGSSVDQGEDDGGDGDDIESS</sequence>
<evidence type="ECO:0000256" key="1">
    <source>
        <dbReference type="SAM" id="MobiDB-lite"/>
    </source>
</evidence>
<evidence type="ECO:0000259" key="2">
    <source>
        <dbReference type="Pfam" id="PF00117"/>
    </source>
</evidence>
<dbReference type="InterPro" id="IPR017926">
    <property type="entry name" value="GATASE"/>
</dbReference>
<comment type="caution">
    <text evidence="3">The sequence shown here is derived from an EMBL/GenBank/DDBJ whole genome shotgun (WGS) entry which is preliminary data.</text>
</comment>
<feature type="compositionally biased region" description="Acidic residues" evidence="1">
    <location>
        <begin position="762"/>
        <end position="786"/>
    </location>
</feature>
<reference evidence="3 4" key="1">
    <citation type="submission" date="2024-02" db="EMBL/GenBank/DDBJ databases">
        <authorList>
            <person name="Chen Y."/>
            <person name="Shah S."/>
            <person name="Dougan E. K."/>
            <person name="Thang M."/>
            <person name="Chan C."/>
        </authorList>
    </citation>
    <scope>NUCLEOTIDE SEQUENCE [LARGE SCALE GENOMIC DNA]</scope>
</reference>
<accession>A0ABP0NV28</accession>
<dbReference type="InterPro" id="IPR029062">
    <property type="entry name" value="Class_I_gatase-like"/>
</dbReference>
<dbReference type="Pfam" id="PF00117">
    <property type="entry name" value="GATase"/>
    <property type="match status" value="1"/>
</dbReference>
<dbReference type="PROSITE" id="PS51273">
    <property type="entry name" value="GATASE_TYPE_1"/>
    <property type="match status" value="1"/>
</dbReference>
<evidence type="ECO:0000313" key="4">
    <source>
        <dbReference type="Proteomes" id="UP001642484"/>
    </source>
</evidence>
<evidence type="ECO:0000313" key="3">
    <source>
        <dbReference type="EMBL" id="CAK9067648.1"/>
    </source>
</evidence>
<gene>
    <name evidence="3" type="ORF">CCMP2556_LOCUS33237</name>
</gene>
<proteinExistence type="predicted"/>
<dbReference type="Gene3D" id="3.40.50.880">
    <property type="match status" value="1"/>
</dbReference>
<feature type="domain" description="Glutamine amidotransferase" evidence="2">
    <location>
        <begin position="579"/>
        <end position="694"/>
    </location>
</feature>
<name>A0ABP0NV28_9DINO</name>
<feature type="region of interest" description="Disordered" evidence="1">
    <location>
        <begin position="111"/>
        <end position="139"/>
    </location>
</feature>
<dbReference type="EMBL" id="CAXAMN010022250">
    <property type="protein sequence ID" value="CAK9067648.1"/>
    <property type="molecule type" value="Genomic_DNA"/>
</dbReference>
<organism evidence="3 4">
    <name type="scientific">Durusdinium trenchii</name>
    <dbReference type="NCBI Taxonomy" id="1381693"/>
    <lineage>
        <taxon>Eukaryota</taxon>
        <taxon>Sar</taxon>
        <taxon>Alveolata</taxon>
        <taxon>Dinophyceae</taxon>
        <taxon>Suessiales</taxon>
        <taxon>Symbiodiniaceae</taxon>
        <taxon>Durusdinium</taxon>
    </lineage>
</organism>
<keyword evidence="4" id="KW-1185">Reference proteome</keyword>
<feature type="region of interest" description="Disordered" evidence="1">
    <location>
        <begin position="758"/>
        <end position="786"/>
    </location>
</feature>